<reference evidence="1" key="1">
    <citation type="journal article" date="2019" name="PLoS Negl. Trop. Dis.">
        <title>Revisiting the worldwide diversity of Leptospira species in the environment.</title>
        <authorList>
            <person name="Vincent A.T."/>
            <person name="Schiettekatte O."/>
            <person name="Bourhy P."/>
            <person name="Veyrier F.J."/>
            <person name="Picardeau M."/>
        </authorList>
    </citation>
    <scope>NUCLEOTIDE SEQUENCE [LARGE SCALE GENOMIC DNA]</scope>
    <source>
        <strain evidence="1">201800265</strain>
    </source>
</reference>
<dbReference type="AlphaFoldDB" id="A0A4R9J5N8"/>
<dbReference type="Proteomes" id="UP000297871">
    <property type="component" value="Unassembled WGS sequence"/>
</dbReference>
<dbReference type="EMBL" id="RQFY01000004">
    <property type="protein sequence ID" value="TGL33967.1"/>
    <property type="molecule type" value="Genomic_DNA"/>
</dbReference>
<gene>
    <name evidence="1" type="ORF">EHQ52_05395</name>
</gene>
<name>A0A4R9J5N8_9LEPT</name>
<organism evidence="1 2">
    <name type="scientific">Leptospira koniambonensis</name>
    <dbReference type="NCBI Taxonomy" id="2484950"/>
    <lineage>
        <taxon>Bacteria</taxon>
        <taxon>Pseudomonadati</taxon>
        <taxon>Spirochaetota</taxon>
        <taxon>Spirochaetia</taxon>
        <taxon>Leptospirales</taxon>
        <taxon>Leptospiraceae</taxon>
        <taxon>Leptospira</taxon>
    </lineage>
</organism>
<dbReference type="OrthoDB" id="345724at2"/>
<dbReference type="RefSeq" id="WP_135614235.1">
    <property type="nucleotide sequence ID" value="NZ_JBNURZ010000002.1"/>
</dbReference>
<protein>
    <submittedName>
        <fullName evidence="1">Uncharacterized protein</fullName>
    </submittedName>
</protein>
<evidence type="ECO:0000313" key="2">
    <source>
        <dbReference type="Proteomes" id="UP000297871"/>
    </source>
</evidence>
<evidence type="ECO:0000313" key="1">
    <source>
        <dbReference type="EMBL" id="TGL33967.1"/>
    </source>
</evidence>
<keyword evidence="2" id="KW-1185">Reference proteome</keyword>
<comment type="caution">
    <text evidence="1">The sequence shown here is derived from an EMBL/GenBank/DDBJ whole genome shotgun (WGS) entry which is preliminary data.</text>
</comment>
<sequence length="196" mass="21727">MIESNESMLDIYGDETSIKHPFYFDFTREIKADKTTISSSIRYSYHGSGSDAPIEKSGFLKIGDRIVPLIVGNTNNQMITNTSVSTTTVTTTPNLNTGAANTNVPTNSSGGFVDYSKPPSNTGAANTQTKTSVRTYSSKEQTGMFLFRNEDEQDILQGKPLKIRLYMGSYPLTFQLNEDHIDRLKDFLNAKPEAEN</sequence>
<proteinExistence type="predicted"/>
<accession>A0A4R9J5N8</accession>